<name>A0A915D2E9_9BILA</name>
<organism evidence="1 2">
    <name type="scientific">Ditylenchus dipsaci</name>
    <dbReference type="NCBI Taxonomy" id="166011"/>
    <lineage>
        <taxon>Eukaryota</taxon>
        <taxon>Metazoa</taxon>
        <taxon>Ecdysozoa</taxon>
        <taxon>Nematoda</taxon>
        <taxon>Chromadorea</taxon>
        <taxon>Rhabditida</taxon>
        <taxon>Tylenchina</taxon>
        <taxon>Tylenchomorpha</taxon>
        <taxon>Sphaerularioidea</taxon>
        <taxon>Anguinidae</taxon>
        <taxon>Anguininae</taxon>
        <taxon>Ditylenchus</taxon>
    </lineage>
</organism>
<reference evidence="2" key="1">
    <citation type="submission" date="2022-11" db="UniProtKB">
        <authorList>
            <consortium name="WormBaseParasite"/>
        </authorList>
    </citation>
    <scope>IDENTIFICATION</scope>
</reference>
<keyword evidence="1" id="KW-1185">Reference proteome</keyword>
<evidence type="ECO:0000313" key="1">
    <source>
        <dbReference type="Proteomes" id="UP000887574"/>
    </source>
</evidence>
<proteinExistence type="predicted"/>
<dbReference type="WBParaSite" id="jg1520">
    <property type="protein sequence ID" value="jg1520"/>
    <property type="gene ID" value="jg1520"/>
</dbReference>
<accession>A0A915D2E9</accession>
<dbReference type="Proteomes" id="UP000887574">
    <property type="component" value="Unplaced"/>
</dbReference>
<evidence type="ECO:0000313" key="2">
    <source>
        <dbReference type="WBParaSite" id="jg1520"/>
    </source>
</evidence>
<sequence length="203" mass="23816">MELSATRLLYDAEEPLRSNLMKVTFHITLAFGKEIWRVSSFIHCNRYFHITLHMQKQLVAYLGPSIIYEAIIFSKMENVVEYKFLKIGRFGKVFEERNLEENGSKDFYELFDNVSSILKNKQKENMCINYCLHYNEHNKPKKRFCSIESHAAMQKNHFFVILEDRNSAPLDFESNENGMDIRSVKLDTLFSGQALSFPHVALD</sequence>
<protein>
    <submittedName>
        <fullName evidence="2">Uncharacterized protein</fullName>
    </submittedName>
</protein>
<dbReference type="AlphaFoldDB" id="A0A915D2E9"/>